<organism evidence="2 3">
    <name type="scientific">Trypanosoma brucei gambiense (strain MHOM/CI/86/DAL972)</name>
    <dbReference type="NCBI Taxonomy" id="679716"/>
    <lineage>
        <taxon>Eukaryota</taxon>
        <taxon>Discoba</taxon>
        <taxon>Euglenozoa</taxon>
        <taxon>Kinetoplastea</taxon>
        <taxon>Metakinetoplastina</taxon>
        <taxon>Trypanosomatida</taxon>
        <taxon>Trypanosomatidae</taxon>
        <taxon>Trypanosoma</taxon>
    </lineage>
</organism>
<dbReference type="RefSeq" id="XP_011771470.1">
    <property type="nucleotide sequence ID" value="XM_011773168.1"/>
</dbReference>
<dbReference type="Proteomes" id="UP000002316">
    <property type="component" value="Chromosome 1"/>
</dbReference>
<dbReference type="KEGG" id="tbg:TbgDal_I1950"/>
<protein>
    <submittedName>
        <fullName evidence="2">Uncharacterized protein</fullName>
    </submittedName>
</protein>
<evidence type="ECO:0000256" key="1">
    <source>
        <dbReference type="SAM" id="Phobius"/>
    </source>
</evidence>
<evidence type="ECO:0000313" key="2">
    <source>
        <dbReference type="EMBL" id="CBH09029.1"/>
    </source>
</evidence>
<keyword evidence="1" id="KW-0812">Transmembrane</keyword>
<dbReference type="AlphaFoldDB" id="C9ZIN7"/>
<gene>
    <name evidence="2" type="ORF">TbgDal_I1950</name>
</gene>
<keyword evidence="1" id="KW-1133">Transmembrane helix</keyword>
<dbReference type="GeneID" id="23858269"/>
<feature type="transmembrane region" description="Helical" evidence="1">
    <location>
        <begin position="20"/>
        <end position="42"/>
    </location>
</feature>
<keyword evidence="1" id="KW-0472">Membrane</keyword>
<sequence length="100" mass="11484">MLLFHVPCTFYTLSPCLVTLSFPPFIFIFIFYNCLLVGPLISTGNERNKRRRVTPLVLSLLEDPLEVLYSVTRYKANFLQKVPLLTSLLPRLLTFCEGSL</sequence>
<proteinExistence type="predicted"/>
<reference evidence="3" key="1">
    <citation type="journal article" date="2010" name="PLoS Negl. Trop. Dis.">
        <title>The genome sequence of Trypanosoma brucei gambiense, causative agent of chronic human african trypanosomiasis.</title>
        <authorList>
            <person name="Jackson A.P."/>
            <person name="Sanders M."/>
            <person name="Berry A."/>
            <person name="McQuillan J."/>
            <person name="Aslett M.A."/>
            <person name="Quail M.A."/>
            <person name="Chukualim B."/>
            <person name="Capewell P."/>
            <person name="MacLeod A."/>
            <person name="Melville S.E."/>
            <person name="Gibson W."/>
            <person name="Barry J.D."/>
            <person name="Berriman M."/>
            <person name="Hertz-Fowler C."/>
        </authorList>
    </citation>
    <scope>NUCLEOTIDE SEQUENCE [LARGE SCALE GENOMIC DNA]</scope>
    <source>
        <strain evidence="3">MHOM/CI/86/DAL972</strain>
    </source>
</reference>
<dbReference type="EMBL" id="FN554964">
    <property type="protein sequence ID" value="CBH09029.1"/>
    <property type="molecule type" value="Genomic_DNA"/>
</dbReference>
<evidence type="ECO:0000313" key="3">
    <source>
        <dbReference type="Proteomes" id="UP000002316"/>
    </source>
</evidence>
<accession>C9ZIN7</accession>
<name>C9ZIN7_TRYB9</name>